<dbReference type="Proteomes" id="UP000218643">
    <property type="component" value="Unassembled WGS sequence"/>
</dbReference>
<gene>
    <name evidence="1" type="ORF">CP335_08390</name>
</gene>
<comment type="caution">
    <text evidence="1">The sequence shown here is derived from an EMBL/GenBank/DDBJ whole genome shotgun (WGS) entry which is preliminary data.</text>
</comment>
<name>A0A854X4X1_PSEFL</name>
<sequence length="85" mass="9895">MNYHVHYMSIDITLDDKLLDHPDNLCGISVATVNTKSNPLYWHCKNIREIEQAYERHHNFPTNDDAVLWPKHKVKVIKVEPAAVC</sequence>
<evidence type="ECO:0000313" key="1">
    <source>
        <dbReference type="EMBL" id="PCM50209.1"/>
    </source>
</evidence>
<accession>A0A854X4X1</accession>
<organism evidence="1 2">
    <name type="scientific">Pseudomonas fluorescens</name>
    <dbReference type="NCBI Taxonomy" id="294"/>
    <lineage>
        <taxon>Bacteria</taxon>
        <taxon>Pseudomonadati</taxon>
        <taxon>Pseudomonadota</taxon>
        <taxon>Gammaproteobacteria</taxon>
        <taxon>Pseudomonadales</taxon>
        <taxon>Pseudomonadaceae</taxon>
        <taxon>Pseudomonas</taxon>
    </lineage>
</organism>
<dbReference type="EMBL" id="NXHE01000007">
    <property type="protein sequence ID" value="PCM50209.1"/>
    <property type="molecule type" value="Genomic_DNA"/>
</dbReference>
<protein>
    <submittedName>
        <fullName evidence="1">Uncharacterized protein</fullName>
    </submittedName>
</protein>
<evidence type="ECO:0000313" key="2">
    <source>
        <dbReference type="Proteomes" id="UP000218643"/>
    </source>
</evidence>
<proteinExistence type="predicted"/>
<dbReference type="AlphaFoldDB" id="A0A854X4X1"/>
<reference evidence="1 2" key="2">
    <citation type="submission" date="2017-10" db="EMBL/GenBank/DDBJ databases">
        <title>Rhizosphere-associated Pseudomonas modulate jasmonic acid/salicylic acid antagonism to induce systemic resistance to herbivores at the cost of susceptibility to pathogens.</title>
        <authorList>
            <person name="Haney C.H."/>
            <person name="Wiesmann C.L."/>
            <person name="Shapiro L.R."/>
            <person name="O'Sullivan L.R."/>
            <person name="Khorasani S."/>
            <person name="Melnyk R.A."/>
            <person name="Xiao L."/>
            <person name="Bush J."/>
            <person name="Carrillo J."/>
            <person name="Pierce N.E."/>
            <person name="Ausubel F.M."/>
        </authorList>
    </citation>
    <scope>NUCLEOTIDE SEQUENCE [LARGE SCALE GENOMIC DNA]</scope>
    <source>
        <strain evidence="1 2">CH229</strain>
    </source>
</reference>
<reference evidence="1 2" key="1">
    <citation type="submission" date="2017-09" db="EMBL/GenBank/DDBJ databases">
        <authorList>
            <person name="Haney C."/>
            <person name="Melnyk R."/>
        </authorList>
    </citation>
    <scope>NUCLEOTIDE SEQUENCE [LARGE SCALE GENOMIC DNA]</scope>
    <source>
        <strain evidence="1 2">CH229</strain>
    </source>
</reference>